<accession>A0A2H4JGI1</accession>
<dbReference type="EMBL" id="MF417948">
    <property type="protein sequence ID" value="ASN72276.1"/>
    <property type="molecule type" value="Genomic_DNA"/>
</dbReference>
<sequence>MAAEVKKTARINVKNMVYAILTKDDTQSVEYGPVKQFAKAMQIQVTPSVATGTLYGDGVKQETIGKLTGLTVVADINKLPINIRTEILGIEYVDGVATEKAGDEPKEIALGYMVEQTGNTAEYIWLLKGRPQPYASTVQQQDDNIKFSTDSVTIEFVPREHDTEIRKFADSADSDFTKEKQDNWFKTVPGSTGSAVDLEK</sequence>
<proteinExistence type="predicted"/>
<dbReference type="InterPro" id="IPR006490">
    <property type="entry name" value="Maj_tail_phi13"/>
</dbReference>
<dbReference type="NCBIfam" id="TIGR01603">
    <property type="entry name" value="maj_tail_phi13"/>
    <property type="match status" value="1"/>
</dbReference>
<gene>
    <name evidence="1" type="ORF">10S12_14</name>
</gene>
<organism evidence="1">
    <name type="scientific">uncultured Caudovirales phage</name>
    <dbReference type="NCBI Taxonomy" id="2100421"/>
    <lineage>
        <taxon>Viruses</taxon>
        <taxon>Duplodnaviria</taxon>
        <taxon>Heunggongvirae</taxon>
        <taxon>Uroviricota</taxon>
        <taxon>Caudoviricetes</taxon>
        <taxon>Peduoviridae</taxon>
        <taxon>Maltschvirus</taxon>
        <taxon>Maltschvirus maltsch</taxon>
    </lineage>
</organism>
<evidence type="ECO:0000313" key="1">
    <source>
        <dbReference type="EMBL" id="ASN72276.1"/>
    </source>
</evidence>
<protein>
    <submittedName>
        <fullName evidence="1">Putative major tail protein</fullName>
    </submittedName>
</protein>
<reference evidence="1" key="1">
    <citation type="submission" date="2017-06" db="EMBL/GenBank/DDBJ databases">
        <title>Novel phages from South African skin metaviromes.</title>
        <authorList>
            <person name="van Zyl L.J."/>
            <person name="Abrahams Y."/>
            <person name="Stander E.A."/>
            <person name="Kirby B.M."/>
            <person name="Clavaud C."/>
            <person name="Farcet C."/>
            <person name="Breton L."/>
            <person name="Trindade M.I."/>
        </authorList>
    </citation>
    <scope>NUCLEOTIDE SEQUENCE</scope>
</reference>
<name>A0A2H4JGI1_9CAUD</name>